<feature type="region of interest" description="Disordered" evidence="3">
    <location>
        <begin position="238"/>
        <end position="268"/>
    </location>
</feature>
<evidence type="ECO:0000256" key="2">
    <source>
        <dbReference type="ARBA" id="ARBA00023306"/>
    </source>
</evidence>
<protein>
    <recommendedName>
        <fullName evidence="4">CDT1 Geminin-binding domain-containing protein</fullName>
    </recommendedName>
</protein>
<dbReference type="PANTHER" id="PTHR28637:SF1">
    <property type="entry name" value="DNA REPLICATION FACTOR CDT1"/>
    <property type="match status" value="1"/>
</dbReference>
<keyword evidence="2" id="KW-0131">Cell cycle</keyword>
<dbReference type="InterPro" id="IPR032054">
    <property type="entry name" value="Cdt1_C"/>
</dbReference>
<dbReference type="GO" id="GO:0000076">
    <property type="term" value="P:DNA replication checkpoint signaling"/>
    <property type="evidence" value="ECO:0007669"/>
    <property type="project" value="TreeGrafter"/>
</dbReference>
<feature type="compositionally biased region" description="Basic and acidic residues" evidence="3">
    <location>
        <begin position="238"/>
        <end position="262"/>
    </location>
</feature>
<evidence type="ECO:0000313" key="5">
    <source>
        <dbReference type="EMBL" id="KAJ1083982.1"/>
    </source>
</evidence>
<evidence type="ECO:0000259" key="4">
    <source>
        <dbReference type="SMART" id="SM01075"/>
    </source>
</evidence>
<dbReference type="Proteomes" id="UP001066276">
    <property type="component" value="Chromosome 12"/>
</dbReference>
<dbReference type="Pfam" id="PF16679">
    <property type="entry name" value="CDT1_C"/>
    <property type="match status" value="1"/>
</dbReference>
<comment type="caution">
    <text evidence="5">The sequence shown here is derived from an EMBL/GenBank/DDBJ whole genome shotgun (WGS) entry which is preliminary data.</text>
</comment>
<dbReference type="GO" id="GO:0071163">
    <property type="term" value="P:DNA replication preinitiation complex assembly"/>
    <property type="evidence" value="ECO:0007669"/>
    <property type="project" value="InterPro"/>
</dbReference>
<dbReference type="GO" id="GO:0070182">
    <property type="term" value="F:DNA polymerase binding"/>
    <property type="evidence" value="ECO:0007669"/>
    <property type="project" value="TreeGrafter"/>
</dbReference>
<keyword evidence="6" id="KW-1185">Reference proteome</keyword>
<comment type="similarity">
    <text evidence="1">Belongs to the Cdt1 family.</text>
</comment>
<reference evidence="5" key="1">
    <citation type="journal article" date="2022" name="bioRxiv">
        <title>Sequencing and chromosome-scale assembly of the giantPleurodeles waltlgenome.</title>
        <authorList>
            <person name="Brown T."/>
            <person name="Elewa A."/>
            <person name="Iarovenko S."/>
            <person name="Subramanian E."/>
            <person name="Araus A.J."/>
            <person name="Petzold A."/>
            <person name="Susuki M."/>
            <person name="Suzuki K.-i.T."/>
            <person name="Hayashi T."/>
            <person name="Toyoda A."/>
            <person name="Oliveira C."/>
            <person name="Osipova E."/>
            <person name="Leigh N.D."/>
            <person name="Simon A."/>
            <person name="Yun M.H."/>
        </authorList>
    </citation>
    <scope>NUCLEOTIDE SEQUENCE</scope>
    <source>
        <strain evidence="5">20211129_DDA</strain>
        <tissue evidence="5">Liver</tissue>
    </source>
</reference>
<evidence type="ECO:0000313" key="6">
    <source>
        <dbReference type="Proteomes" id="UP001066276"/>
    </source>
</evidence>
<feature type="domain" description="CDT1 Geminin-binding" evidence="4">
    <location>
        <begin position="288"/>
        <end position="452"/>
    </location>
</feature>
<gene>
    <name evidence="5" type="ORF">NDU88_004137</name>
</gene>
<sequence>MAQLRMTDYFAQAKSGTPFSPGPGATKSRKLLAEHAASLSPSRNVELSVPRTPPGTDPPALCTPRSSANRKKRARPSSDSDPQPVEAKRSARKKLILPGVELREVPGVEQVASLNSGPVLQPSTPASLDKNAKNVANGILSPGLRQDSRWEDDPNFLEVKAEPTRNLAELRSRMQRIQELTQKLNLSTSPATKTPPTPAATNATSSPKAPTTAPPVINTSDLKSLQKRLQKLEALKRKQKAKELEEKPMLVESGDRAQRSEESPVPEKAPAYQRFHTLAQDVPPGLSLPYKYKVLAEMFRSMDTIVGMLFNRSETVTFAKVKQGVQDMMHKPFEERNVGQIKTVYPTAYRFRQENNIPTYKDGMKKSDYQLTVEPLVANEKPDGRPQLSASCLLERRRVFGSNLLNIVKRHHRAFLESLDSRLVVADDSITRWHPRFNVDTVPDVPSAELPQPPQVNKMTSAQEVLNRARGMMTPKMEKALANLALRTVETNMAETKEADPVKPSAAASVPGALKGVPESLLERIRAKEAQKMQALMTRNPQQEERLAMMSRLPEMARILRNVFVSEKKPALTMEVSCNRVIGSYRSSMTQREMERHLRLLAVLVPSWLGVHTIRKETYLKLDKTVELGAVLEALDKKVKEEERL</sequence>
<dbReference type="GO" id="GO:0005634">
    <property type="term" value="C:nucleus"/>
    <property type="evidence" value="ECO:0007669"/>
    <property type="project" value="TreeGrafter"/>
</dbReference>
<dbReference type="Pfam" id="PF08839">
    <property type="entry name" value="CDT1"/>
    <property type="match status" value="1"/>
</dbReference>
<dbReference type="CDD" id="cd08767">
    <property type="entry name" value="Cdt1_c"/>
    <property type="match status" value="1"/>
</dbReference>
<dbReference type="EMBL" id="JANPWB010000016">
    <property type="protein sequence ID" value="KAJ1083982.1"/>
    <property type="molecule type" value="Genomic_DNA"/>
</dbReference>
<dbReference type="InterPro" id="IPR038090">
    <property type="entry name" value="Cdt1_C_WH_dom_sf"/>
</dbReference>
<dbReference type="SMART" id="SM01075">
    <property type="entry name" value="CDT1"/>
    <property type="match status" value="1"/>
</dbReference>
<evidence type="ECO:0000256" key="3">
    <source>
        <dbReference type="SAM" id="MobiDB-lite"/>
    </source>
</evidence>
<dbReference type="InterPro" id="IPR045173">
    <property type="entry name" value="Cdt1"/>
</dbReference>
<dbReference type="GO" id="GO:0030174">
    <property type="term" value="P:regulation of DNA-templated DNA replication initiation"/>
    <property type="evidence" value="ECO:0007669"/>
    <property type="project" value="InterPro"/>
</dbReference>
<feature type="region of interest" description="Disordered" evidence="3">
    <location>
        <begin position="1"/>
        <end position="93"/>
    </location>
</feature>
<dbReference type="InterPro" id="IPR036390">
    <property type="entry name" value="WH_DNA-bd_sf"/>
</dbReference>
<accession>A0AAV7KXH9</accession>
<dbReference type="InterPro" id="IPR014939">
    <property type="entry name" value="CDT1_Gemini-bd-like"/>
</dbReference>
<dbReference type="PANTHER" id="PTHR28637">
    <property type="entry name" value="DNA REPLICATION FACTOR CDT1"/>
    <property type="match status" value="1"/>
</dbReference>
<dbReference type="AlphaFoldDB" id="A0AAV7KXH9"/>
<feature type="compositionally biased region" description="Low complexity" evidence="3">
    <location>
        <begin position="199"/>
        <end position="215"/>
    </location>
</feature>
<dbReference type="SUPFAM" id="SSF46785">
    <property type="entry name" value="Winged helix' DNA-binding domain"/>
    <property type="match status" value="1"/>
</dbReference>
<organism evidence="5 6">
    <name type="scientific">Pleurodeles waltl</name>
    <name type="common">Iberian ribbed newt</name>
    <dbReference type="NCBI Taxonomy" id="8319"/>
    <lineage>
        <taxon>Eukaryota</taxon>
        <taxon>Metazoa</taxon>
        <taxon>Chordata</taxon>
        <taxon>Craniata</taxon>
        <taxon>Vertebrata</taxon>
        <taxon>Euteleostomi</taxon>
        <taxon>Amphibia</taxon>
        <taxon>Batrachia</taxon>
        <taxon>Caudata</taxon>
        <taxon>Salamandroidea</taxon>
        <taxon>Salamandridae</taxon>
        <taxon>Pleurodelinae</taxon>
        <taxon>Pleurodeles</taxon>
    </lineage>
</organism>
<name>A0AAV7KXH9_PLEWA</name>
<evidence type="ECO:0000256" key="1">
    <source>
        <dbReference type="ARBA" id="ARBA00008356"/>
    </source>
</evidence>
<dbReference type="CDD" id="cd08674">
    <property type="entry name" value="Cdt1_m"/>
    <property type="match status" value="1"/>
</dbReference>
<dbReference type="Gene3D" id="1.10.10.1420">
    <property type="entry name" value="DNA replication factor Cdt1, C-terminal WH domain"/>
    <property type="match status" value="1"/>
</dbReference>
<dbReference type="GO" id="GO:0003677">
    <property type="term" value="F:DNA binding"/>
    <property type="evidence" value="ECO:0007669"/>
    <property type="project" value="InterPro"/>
</dbReference>
<feature type="region of interest" description="Disordered" evidence="3">
    <location>
        <begin position="181"/>
        <end position="219"/>
    </location>
</feature>
<dbReference type="GO" id="GO:0000278">
    <property type="term" value="P:mitotic cell cycle"/>
    <property type="evidence" value="ECO:0007669"/>
    <property type="project" value="TreeGrafter"/>
</dbReference>
<proteinExistence type="inferred from homology"/>